<keyword evidence="1" id="KW-0472">Membrane</keyword>
<dbReference type="EMBL" id="JARKIE010000569">
    <property type="protein sequence ID" value="KAJ7627497.1"/>
    <property type="molecule type" value="Genomic_DNA"/>
</dbReference>
<protein>
    <submittedName>
        <fullName evidence="2">Uncharacterized protein</fullName>
    </submittedName>
</protein>
<keyword evidence="3" id="KW-1185">Reference proteome</keyword>
<gene>
    <name evidence="2" type="ORF">B0H17DRAFT_1110416</name>
</gene>
<accession>A0AAD7BR11</accession>
<comment type="caution">
    <text evidence="2">The sequence shown here is derived from an EMBL/GenBank/DDBJ whole genome shotgun (WGS) entry which is preliminary data.</text>
</comment>
<keyword evidence="1" id="KW-1133">Transmembrane helix</keyword>
<keyword evidence="1" id="KW-0812">Transmembrane</keyword>
<sequence length="86" mass="9960">MHSLHGRVFFISKTTFLSLTSLASWARRQRRQRHILGQDTASFQSRFPFLFKDASVTPRPPKTSAKPHLKIVMILQGPLKMRVKNK</sequence>
<reference evidence="2" key="1">
    <citation type="submission" date="2023-03" db="EMBL/GenBank/DDBJ databases">
        <title>Massive genome expansion in bonnet fungi (Mycena s.s.) driven by repeated elements and novel gene families across ecological guilds.</title>
        <authorList>
            <consortium name="Lawrence Berkeley National Laboratory"/>
            <person name="Harder C.B."/>
            <person name="Miyauchi S."/>
            <person name="Viragh M."/>
            <person name="Kuo A."/>
            <person name="Thoen E."/>
            <person name="Andreopoulos B."/>
            <person name="Lu D."/>
            <person name="Skrede I."/>
            <person name="Drula E."/>
            <person name="Henrissat B."/>
            <person name="Morin E."/>
            <person name="Kohler A."/>
            <person name="Barry K."/>
            <person name="LaButti K."/>
            <person name="Morin E."/>
            <person name="Salamov A."/>
            <person name="Lipzen A."/>
            <person name="Mereny Z."/>
            <person name="Hegedus B."/>
            <person name="Baldrian P."/>
            <person name="Stursova M."/>
            <person name="Weitz H."/>
            <person name="Taylor A."/>
            <person name="Grigoriev I.V."/>
            <person name="Nagy L.G."/>
            <person name="Martin F."/>
            <person name="Kauserud H."/>
        </authorList>
    </citation>
    <scope>NUCLEOTIDE SEQUENCE</scope>
    <source>
        <strain evidence="2">CBHHK067</strain>
    </source>
</reference>
<name>A0AAD7BR11_MYCRO</name>
<feature type="transmembrane region" description="Helical" evidence="1">
    <location>
        <begin position="6"/>
        <end position="26"/>
    </location>
</feature>
<organism evidence="2 3">
    <name type="scientific">Mycena rosella</name>
    <name type="common">Pink bonnet</name>
    <name type="synonym">Agaricus rosellus</name>
    <dbReference type="NCBI Taxonomy" id="1033263"/>
    <lineage>
        <taxon>Eukaryota</taxon>
        <taxon>Fungi</taxon>
        <taxon>Dikarya</taxon>
        <taxon>Basidiomycota</taxon>
        <taxon>Agaricomycotina</taxon>
        <taxon>Agaricomycetes</taxon>
        <taxon>Agaricomycetidae</taxon>
        <taxon>Agaricales</taxon>
        <taxon>Marasmiineae</taxon>
        <taxon>Mycenaceae</taxon>
        <taxon>Mycena</taxon>
    </lineage>
</organism>
<dbReference type="AlphaFoldDB" id="A0AAD7BR11"/>
<dbReference type="Proteomes" id="UP001221757">
    <property type="component" value="Unassembled WGS sequence"/>
</dbReference>
<evidence type="ECO:0000256" key="1">
    <source>
        <dbReference type="SAM" id="Phobius"/>
    </source>
</evidence>
<proteinExistence type="predicted"/>
<evidence type="ECO:0000313" key="2">
    <source>
        <dbReference type="EMBL" id="KAJ7627497.1"/>
    </source>
</evidence>
<evidence type="ECO:0000313" key="3">
    <source>
        <dbReference type="Proteomes" id="UP001221757"/>
    </source>
</evidence>